<reference evidence="7" key="1">
    <citation type="submission" date="2022-01" db="EMBL/GenBank/DDBJ databases">
        <title>Genome Sequence Resource for Two Populations of Ditylenchus destructor, the Migratory Endoparasitic Phytonematode.</title>
        <authorList>
            <person name="Zhang H."/>
            <person name="Lin R."/>
            <person name="Xie B."/>
        </authorList>
    </citation>
    <scope>NUCLEOTIDE SEQUENCE</scope>
    <source>
        <strain evidence="7">BazhouSP</strain>
    </source>
</reference>
<evidence type="ECO:0000256" key="3">
    <source>
        <dbReference type="ARBA" id="ARBA00022801"/>
    </source>
</evidence>
<keyword evidence="5" id="KW-0812">Transmembrane</keyword>
<gene>
    <name evidence="7" type="ORF">DdX_14696</name>
</gene>
<organism evidence="7 8">
    <name type="scientific">Ditylenchus destructor</name>
    <dbReference type="NCBI Taxonomy" id="166010"/>
    <lineage>
        <taxon>Eukaryota</taxon>
        <taxon>Metazoa</taxon>
        <taxon>Ecdysozoa</taxon>
        <taxon>Nematoda</taxon>
        <taxon>Chromadorea</taxon>
        <taxon>Rhabditida</taxon>
        <taxon>Tylenchina</taxon>
        <taxon>Tylenchomorpha</taxon>
        <taxon>Sphaerularioidea</taxon>
        <taxon>Anguinidae</taxon>
        <taxon>Anguininae</taxon>
        <taxon>Ditylenchus</taxon>
    </lineage>
</organism>
<evidence type="ECO:0000256" key="4">
    <source>
        <dbReference type="ARBA" id="ARBA00023295"/>
    </source>
</evidence>
<dbReference type="AlphaFoldDB" id="A0AAD4QYD4"/>
<comment type="similarity">
    <text evidence="1">Belongs to the glycosyl hydrolase 32 family.</text>
</comment>
<dbReference type="GO" id="GO:0004564">
    <property type="term" value="F:beta-fructofuranosidase activity"/>
    <property type="evidence" value="ECO:0007669"/>
    <property type="project" value="UniProtKB-EC"/>
</dbReference>
<keyword evidence="5" id="KW-1133">Transmembrane helix</keyword>
<dbReference type="EC" id="3.2.1.26" evidence="2"/>
<keyword evidence="3" id="KW-0378">Hydrolase</keyword>
<evidence type="ECO:0000313" key="8">
    <source>
        <dbReference type="Proteomes" id="UP001201812"/>
    </source>
</evidence>
<proteinExistence type="inferred from homology"/>
<dbReference type="Proteomes" id="UP001201812">
    <property type="component" value="Unassembled WGS sequence"/>
</dbReference>
<dbReference type="Gene3D" id="2.115.10.20">
    <property type="entry name" value="Glycosyl hydrolase domain, family 43"/>
    <property type="match status" value="1"/>
</dbReference>
<evidence type="ECO:0000313" key="7">
    <source>
        <dbReference type="EMBL" id="KAI1703757.1"/>
    </source>
</evidence>
<evidence type="ECO:0000256" key="1">
    <source>
        <dbReference type="ARBA" id="ARBA00009902"/>
    </source>
</evidence>
<evidence type="ECO:0000259" key="6">
    <source>
        <dbReference type="Pfam" id="PF00251"/>
    </source>
</evidence>
<dbReference type="Pfam" id="PF00251">
    <property type="entry name" value="Glyco_hydro_32N"/>
    <property type="match status" value="1"/>
</dbReference>
<dbReference type="EMBL" id="JAKKPZ010000077">
    <property type="protein sequence ID" value="KAI1703757.1"/>
    <property type="molecule type" value="Genomic_DNA"/>
</dbReference>
<dbReference type="GO" id="GO:0005975">
    <property type="term" value="P:carbohydrate metabolic process"/>
    <property type="evidence" value="ECO:0007669"/>
    <property type="project" value="InterPro"/>
</dbReference>
<dbReference type="PANTHER" id="PTHR43101">
    <property type="entry name" value="BETA-FRUCTOSIDASE"/>
    <property type="match status" value="1"/>
</dbReference>
<accession>A0AAD4QYD4</accession>
<keyword evidence="4" id="KW-0326">Glycosidase</keyword>
<feature type="domain" description="Glycosyl hydrolase family 32 N-terminal" evidence="6">
    <location>
        <begin position="158"/>
        <end position="430"/>
    </location>
</feature>
<dbReference type="SUPFAM" id="SSF75005">
    <property type="entry name" value="Arabinanase/levansucrase/invertase"/>
    <property type="match status" value="1"/>
</dbReference>
<dbReference type="PROSITE" id="PS00609">
    <property type="entry name" value="GLYCOSYL_HYDROL_F32"/>
    <property type="match status" value="1"/>
</dbReference>
<dbReference type="SMART" id="SM00640">
    <property type="entry name" value="Glyco_32"/>
    <property type="match status" value="1"/>
</dbReference>
<dbReference type="InterPro" id="IPR051214">
    <property type="entry name" value="GH32_Enzymes"/>
</dbReference>
<evidence type="ECO:0000256" key="2">
    <source>
        <dbReference type="ARBA" id="ARBA00012758"/>
    </source>
</evidence>
<evidence type="ECO:0000256" key="5">
    <source>
        <dbReference type="SAM" id="Phobius"/>
    </source>
</evidence>
<keyword evidence="5" id="KW-0472">Membrane</keyword>
<feature type="transmembrane region" description="Helical" evidence="5">
    <location>
        <begin position="9"/>
        <end position="31"/>
    </location>
</feature>
<dbReference type="InterPro" id="IPR001362">
    <property type="entry name" value="Glyco_hydro_32"/>
</dbReference>
<dbReference type="InterPro" id="IPR023296">
    <property type="entry name" value="Glyco_hydro_beta-prop_sf"/>
</dbReference>
<name>A0AAD4QYD4_9BILA</name>
<dbReference type="PANTHER" id="PTHR43101:SF1">
    <property type="entry name" value="BETA-FRUCTOSIDASE"/>
    <property type="match status" value="1"/>
</dbReference>
<comment type="caution">
    <text evidence="7">The sequence shown here is derived from an EMBL/GenBank/DDBJ whole genome shotgun (WGS) entry which is preliminary data.</text>
</comment>
<dbReference type="InterPro" id="IPR013148">
    <property type="entry name" value="Glyco_hydro_32_N"/>
</dbReference>
<protein>
    <recommendedName>
        <fullName evidence="2">beta-fructofuranosidase</fullName>
        <ecNumber evidence="2">3.2.1.26</ecNumber>
    </recommendedName>
</protein>
<sequence length="434" mass="48335">MAKFKRKTLAYGAIGAGVAVIAVGLLVWLIVSLRNNSSAPDNNQTSVAVENKNGTVMHVWLKTTNTSSKARLLSSEQFNVDQDNSNISRTNILETSQTIEFEFHEIRDFGSANFWWFRNETIVSYMYVFEPKEVLEKGIRIAYISPEAQIPDVPDGYHFRPPLGWMNDPNGFSKVGDTYHLFYQHYPHRPQWQSMHWGHAASKDLVNWVHLPIFLRPNPSVALEHGGGGGAFSGSAIPLGQTGIQIFYTDDISDKEPKKEEQYTGISSDGVQLNHGSLERLGIEQPKGYNLTSDFRDPAIFVGPNGDYQMVLGSQANESGVILHYRRNDRRWEFQDILWLDNRLGMTVAECPGVLPVGGGPGDESTLWALIYAQLNGQDPRTGKRNLTPVIVGEFRSGHGFVKRFEKPELDFGTSAYAFQGFHGPDGTIIIGGG</sequence>
<keyword evidence="8" id="KW-1185">Reference proteome</keyword>
<dbReference type="InterPro" id="IPR018053">
    <property type="entry name" value="Glyco_hydro_32_AS"/>
</dbReference>